<evidence type="ECO:0008006" key="2">
    <source>
        <dbReference type="Google" id="ProtNLM"/>
    </source>
</evidence>
<dbReference type="EMBL" id="BARS01027870">
    <property type="protein sequence ID" value="GAG01884.1"/>
    <property type="molecule type" value="Genomic_DNA"/>
</dbReference>
<dbReference type="AlphaFoldDB" id="X0U7V7"/>
<name>X0U7V7_9ZZZZ</name>
<protein>
    <recommendedName>
        <fullName evidence="2">Phosphoribosyltransferase domain-containing protein</fullName>
    </recommendedName>
</protein>
<evidence type="ECO:0000313" key="1">
    <source>
        <dbReference type="EMBL" id="GAG01884.1"/>
    </source>
</evidence>
<dbReference type="SUPFAM" id="SSF53271">
    <property type="entry name" value="PRTase-like"/>
    <property type="match status" value="1"/>
</dbReference>
<comment type="caution">
    <text evidence="1">The sequence shown here is derived from an EMBL/GenBank/DDBJ whole genome shotgun (WGS) entry which is preliminary data.</text>
</comment>
<feature type="non-terminal residue" evidence="1">
    <location>
        <position position="116"/>
    </location>
</feature>
<accession>X0U7V7</accession>
<dbReference type="CDD" id="cd06223">
    <property type="entry name" value="PRTases_typeI"/>
    <property type="match status" value="1"/>
</dbReference>
<organism evidence="1">
    <name type="scientific">marine sediment metagenome</name>
    <dbReference type="NCBI Taxonomy" id="412755"/>
    <lineage>
        <taxon>unclassified sequences</taxon>
        <taxon>metagenomes</taxon>
        <taxon>ecological metagenomes</taxon>
    </lineage>
</organism>
<sequence>MNDRNAVKIRDIAELREQIGLFDGRSDAGEMLADMLAGQLGDDTLILGIAAGGVAVGAPIARRLGAGLTVAVVNKITPAWNSEWGFGAVAFDGSVVINESSLAQASIDRAELGRCT</sequence>
<dbReference type="InterPro" id="IPR029057">
    <property type="entry name" value="PRTase-like"/>
</dbReference>
<gene>
    <name evidence="1" type="ORF">S01H1_43735</name>
</gene>
<reference evidence="1" key="1">
    <citation type="journal article" date="2014" name="Front. Microbiol.">
        <title>High frequency of phylogenetically diverse reductive dehalogenase-homologous genes in deep subseafloor sedimentary metagenomes.</title>
        <authorList>
            <person name="Kawai M."/>
            <person name="Futagami T."/>
            <person name="Toyoda A."/>
            <person name="Takaki Y."/>
            <person name="Nishi S."/>
            <person name="Hori S."/>
            <person name="Arai W."/>
            <person name="Tsubouchi T."/>
            <person name="Morono Y."/>
            <person name="Uchiyama I."/>
            <person name="Ito T."/>
            <person name="Fujiyama A."/>
            <person name="Inagaki F."/>
            <person name="Takami H."/>
        </authorList>
    </citation>
    <scope>NUCLEOTIDE SEQUENCE</scope>
    <source>
        <strain evidence="1">Expedition CK06-06</strain>
    </source>
</reference>
<proteinExistence type="predicted"/>
<dbReference type="Gene3D" id="3.40.50.2020">
    <property type="match status" value="1"/>
</dbReference>
<dbReference type="InterPro" id="IPR000836">
    <property type="entry name" value="PRTase_dom"/>
</dbReference>